<feature type="domain" description="Sulfatase N-terminal" evidence="7">
    <location>
        <begin position="336"/>
        <end position="606"/>
    </location>
</feature>
<sequence length="696" mass="79303">MNTDLFRHKATSYSNPVHLIAVQFFELYLVAGFILRIILMLTGPAAGNSFSFLEIVRLLGVGVLSDSSMCVLLLLPLLLVYLGLNEWKYSKAAGWVIEGLWLAAFVYVWFFHSIFADYGGAAARIARIFLTWKLISFSLRFFIPGLRNTWRKISVYFTWILYVFLFLIVCLAEYFFWQEFGVRFNFIAVDYLVYTNETIGNIMQSYAVIPLFTGAFILSLLLVILTAGRHRFRSGALYSPVGLLSQTGGYAVACVIAWCLVSWTGNLQSEDEYVTQLEQNGPYDFLKAFQSNKLDYDKFYAMIPKQTCMAVYRHEAGLDSRGEKVISRGEHPRKLNIVLVTVESLSGDFLTRYGNKCHLTPELDRLLPKSLVFDNLYAAGNRTVRGLEALSLCVPPSAGESIIKRENNRMGNFSVGAQLKQLGYQVQFLYGGDSYFDNMGNYFSRNGYQVIDRSQIPQKDITFSNIWGVCDEDIFRKSLQVFDQDAAKDRPFFAQIMTTSNHRPYTYPLGKIKVDGNPKTRENAVRYTDYAIGHFISAASQKPWFHRTVFVIIADHCASSAGKTSLPVEKYHIPCIIYSPGNIPPHFVSTLCSQIDVMPTVMGLLHLPCRVKFAGGNILGPHFIPRAFMATYQDLGYMQDHTLTVLSPVRKIRQYQLRPTGEWNDDEILRKQPDRTLVRKAQAYYQYVNLYFKGRK</sequence>
<dbReference type="PANTHER" id="PTHR47371">
    <property type="entry name" value="LIPOTEICHOIC ACID SYNTHASE"/>
    <property type="match status" value="1"/>
</dbReference>
<evidence type="ECO:0000259" key="7">
    <source>
        <dbReference type="Pfam" id="PF00884"/>
    </source>
</evidence>
<evidence type="ECO:0000313" key="9">
    <source>
        <dbReference type="Proteomes" id="UP001204015"/>
    </source>
</evidence>
<feature type="transmembrane region" description="Helical" evidence="6">
    <location>
        <begin position="95"/>
        <end position="115"/>
    </location>
</feature>
<evidence type="ECO:0000256" key="5">
    <source>
        <dbReference type="ARBA" id="ARBA00023136"/>
    </source>
</evidence>
<evidence type="ECO:0000256" key="1">
    <source>
        <dbReference type="ARBA" id="ARBA00004651"/>
    </source>
</evidence>
<organism evidence="8 9">
    <name type="scientific">Segatella cerevisiae</name>
    <dbReference type="NCBI Taxonomy" id="2053716"/>
    <lineage>
        <taxon>Bacteria</taxon>
        <taxon>Pseudomonadati</taxon>
        <taxon>Bacteroidota</taxon>
        <taxon>Bacteroidia</taxon>
        <taxon>Bacteroidales</taxon>
        <taxon>Prevotellaceae</taxon>
        <taxon>Segatella</taxon>
    </lineage>
</organism>
<dbReference type="RefSeq" id="WP_252760263.1">
    <property type="nucleotide sequence ID" value="NZ_JAMXLY010000008.1"/>
</dbReference>
<accession>A0ABT1BUZ2</accession>
<dbReference type="Proteomes" id="UP001204015">
    <property type="component" value="Unassembled WGS sequence"/>
</dbReference>
<dbReference type="PANTHER" id="PTHR47371:SF3">
    <property type="entry name" value="PHOSPHOGLYCEROL TRANSFERASE I"/>
    <property type="match status" value="1"/>
</dbReference>
<dbReference type="SUPFAM" id="SSF53649">
    <property type="entry name" value="Alkaline phosphatase-like"/>
    <property type="match status" value="1"/>
</dbReference>
<feature type="transmembrane region" description="Helical" evidence="6">
    <location>
        <begin position="155"/>
        <end position="177"/>
    </location>
</feature>
<dbReference type="Gene3D" id="3.40.720.10">
    <property type="entry name" value="Alkaline Phosphatase, subunit A"/>
    <property type="match status" value="1"/>
</dbReference>
<name>A0ABT1BUZ2_9BACT</name>
<dbReference type="CDD" id="cd16015">
    <property type="entry name" value="LTA_synthase"/>
    <property type="match status" value="1"/>
</dbReference>
<comment type="caution">
    <text evidence="8">The sequence shown here is derived from an EMBL/GenBank/DDBJ whole genome shotgun (WGS) entry which is preliminary data.</text>
</comment>
<dbReference type="Gene3D" id="3.30.1120.80">
    <property type="match status" value="1"/>
</dbReference>
<evidence type="ECO:0000256" key="6">
    <source>
        <dbReference type="SAM" id="Phobius"/>
    </source>
</evidence>
<feature type="transmembrane region" description="Helical" evidence="6">
    <location>
        <begin position="206"/>
        <end position="225"/>
    </location>
</feature>
<evidence type="ECO:0000256" key="2">
    <source>
        <dbReference type="ARBA" id="ARBA00022475"/>
    </source>
</evidence>
<protein>
    <submittedName>
        <fullName evidence="8">Sulfatase-like hydrolase/transferase</fullName>
    </submittedName>
</protein>
<dbReference type="EMBL" id="JAMXLY010000008">
    <property type="protein sequence ID" value="MCO6024900.1"/>
    <property type="molecule type" value="Genomic_DNA"/>
</dbReference>
<evidence type="ECO:0000313" key="8">
    <source>
        <dbReference type="EMBL" id="MCO6024900.1"/>
    </source>
</evidence>
<proteinExistence type="predicted"/>
<gene>
    <name evidence="8" type="ORF">NG821_03405</name>
</gene>
<evidence type="ECO:0000256" key="3">
    <source>
        <dbReference type="ARBA" id="ARBA00022692"/>
    </source>
</evidence>
<dbReference type="InterPro" id="IPR000917">
    <property type="entry name" value="Sulfatase_N"/>
</dbReference>
<keyword evidence="9" id="KW-1185">Reference proteome</keyword>
<feature type="transmembrane region" description="Helical" evidence="6">
    <location>
        <begin position="59"/>
        <end position="83"/>
    </location>
</feature>
<feature type="transmembrane region" description="Helical" evidence="6">
    <location>
        <begin position="20"/>
        <end position="39"/>
    </location>
</feature>
<feature type="transmembrane region" description="Helical" evidence="6">
    <location>
        <begin position="121"/>
        <end position="143"/>
    </location>
</feature>
<evidence type="ECO:0000256" key="4">
    <source>
        <dbReference type="ARBA" id="ARBA00022989"/>
    </source>
</evidence>
<keyword evidence="3 6" id="KW-0812">Transmembrane</keyword>
<feature type="transmembrane region" description="Helical" evidence="6">
    <location>
        <begin position="237"/>
        <end position="263"/>
    </location>
</feature>
<keyword evidence="2" id="KW-1003">Cell membrane</keyword>
<dbReference type="InterPro" id="IPR017850">
    <property type="entry name" value="Alkaline_phosphatase_core_sf"/>
</dbReference>
<comment type="subcellular location">
    <subcellularLocation>
        <location evidence="1">Cell membrane</location>
        <topology evidence="1">Multi-pass membrane protein</topology>
    </subcellularLocation>
</comment>
<keyword evidence="4 6" id="KW-1133">Transmembrane helix</keyword>
<keyword evidence="5 6" id="KW-0472">Membrane</keyword>
<dbReference type="InterPro" id="IPR050448">
    <property type="entry name" value="OpgB/LTA_synthase_biosynth"/>
</dbReference>
<reference evidence="8 9" key="1">
    <citation type="submission" date="2022-06" db="EMBL/GenBank/DDBJ databases">
        <title>A taxonomic note on the genus Prevotella: Description of four novel genera and emended description of the genera Hallella and Xylanibacter.</title>
        <authorList>
            <person name="Hitch T.C.A."/>
        </authorList>
    </citation>
    <scope>NUCLEOTIDE SEQUENCE [LARGE SCALE GENOMIC DNA]</scope>
    <source>
        <strain evidence="8 9">DSM 100619</strain>
    </source>
</reference>
<dbReference type="Pfam" id="PF00884">
    <property type="entry name" value="Sulfatase"/>
    <property type="match status" value="1"/>
</dbReference>